<evidence type="ECO:0000313" key="1">
    <source>
        <dbReference type="EMBL" id="KAJ1678536.1"/>
    </source>
</evidence>
<proteinExistence type="predicted"/>
<comment type="caution">
    <text evidence="1">The sequence shown here is derived from an EMBL/GenBank/DDBJ whole genome shotgun (WGS) entry which is preliminary data.</text>
</comment>
<keyword evidence="2" id="KW-1185">Reference proteome</keyword>
<accession>A0ACC1HT72</accession>
<evidence type="ECO:0000313" key="2">
    <source>
        <dbReference type="Proteomes" id="UP001145114"/>
    </source>
</evidence>
<organism evidence="1 2">
    <name type="scientific">Spiromyces aspiralis</name>
    <dbReference type="NCBI Taxonomy" id="68401"/>
    <lineage>
        <taxon>Eukaryota</taxon>
        <taxon>Fungi</taxon>
        <taxon>Fungi incertae sedis</taxon>
        <taxon>Zoopagomycota</taxon>
        <taxon>Kickxellomycotina</taxon>
        <taxon>Kickxellomycetes</taxon>
        <taxon>Kickxellales</taxon>
        <taxon>Kickxellaceae</taxon>
        <taxon>Spiromyces</taxon>
    </lineage>
</organism>
<protein>
    <submittedName>
        <fullName evidence="1">Uncharacterized protein</fullName>
    </submittedName>
</protein>
<sequence>MTSNNRDTEAFTSGTKPGTDSRSVAKTEDTTIKVTYKEEQYDSSAEYDDNVKREEEEELLEEECKIVYTRVGINVHPTKIKIGIYRVDNNNESTFNPFEIEADLEEIASKCEPGEVDTESLDKYQYQVMKYLFKGVAGFNEKIASGITDEERPYEGGPSRESDRVEVTSGKREAVNPDGDDDDDLEEYEGDDLVERVQEHYITDMMDQDITMTFPSMF</sequence>
<feature type="non-terminal residue" evidence="1">
    <location>
        <position position="218"/>
    </location>
</feature>
<name>A0ACC1HT72_9FUNG</name>
<gene>
    <name evidence="1" type="ORF">EV182_003860</name>
</gene>
<dbReference type="Proteomes" id="UP001145114">
    <property type="component" value="Unassembled WGS sequence"/>
</dbReference>
<reference evidence="1" key="1">
    <citation type="submission" date="2022-06" db="EMBL/GenBank/DDBJ databases">
        <title>Phylogenomic reconstructions and comparative analyses of Kickxellomycotina fungi.</title>
        <authorList>
            <person name="Reynolds N.K."/>
            <person name="Stajich J.E."/>
            <person name="Barry K."/>
            <person name="Grigoriev I.V."/>
            <person name="Crous P."/>
            <person name="Smith M.E."/>
        </authorList>
    </citation>
    <scope>NUCLEOTIDE SEQUENCE</scope>
    <source>
        <strain evidence="1">RSA 2271</strain>
    </source>
</reference>
<dbReference type="EMBL" id="JAMZIH010001076">
    <property type="protein sequence ID" value="KAJ1678536.1"/>
    <property type="molecule type" value="Genomic_DNA"/>
</dbReference>